<dbReference type="GO" id="GO:0005737">
    <property type="term" value="C:cytoplasm"/>
    <property type="evidence" value="ECO:0007669"/>
    <property type="project" value="TreeGrafter"/>
</dbReference>
<organism evidence="4 6">
    <name type="scientific">Draconibacterium orientale</name>
    <dbReference type="NCBI Taxonomy" id="1168034"/>
    <lineage>
        <taxon>Bacteria</taxon>
        <taxon>Pseudomonadati</taxon>
        <taxon>Bacteroidota</taxon>
        <taxon>Bacteroidia</taxon>
        <taxon>Marinilabiliales</taxon>
        <taxon>Prolixibacteraceae</taxon>
        <taxon>Draconibacterium</taxon>
    </lineage>
</organism>
<dbReference type="EMBL" id="FOHT01000003">
    <property type="protein sequence ID" value="SES89048.1"/>
    <property type="molecule type" value="Genomic_DNA"/>
</dbReference>
<dbReference type="SUPFAM" id="SSF56300">
    <property type="entry name" value="Metallo-dependent phosphatases"/>
    <property type="match status" value="1"/>
</dbReference>
<dbReference type="InterPro" id="IPR004843">
    <property type="entry name" value="Calcineurin-like_PHP"/>
</dbReference>
<evidence type="ECO:0000313" key="3">
    <source>
        <dbReference type="EMBL" id="AHW59491.1"/>
    </source>
</evidence>
<dbReference type="Gene3D" id="3.60.21.10">
    <property type="match status" value="1"/>
</dbReference>
<evidence type="ECO:0000259" key="2">
    <source>
        <dbReference type="Pfam" id="PF00149"/>
    </source>
</evidence>
<dbReference type="InterPro" id="IPR029052">
    <property type="entry name" value="Metallo-depent_PP-like"/>
</dbReference>
<dbReference type="HOGENOM" id="CLU_019692_0_1_10"/>
<dbReference type="EMBL" id="CP007451">
    <property type="protein sequence ID" value="AHW59491.1"/>
    <property type="molecule type" value="Genomic_DNA"/>
</dbReference>
<dbReference type="KEGG" id="dori:FH5T_07505"/>
<name>X5DYV7_9BACT</name>
<proteinExistence type="predicted"/>
<dbReference type="PANTHER" id="PTHR32440:SF11">
    <property type="entry name" value="METALLOPHOSPHOESTERASE DOMAIN-CONTAINING PROTEIN"/>
    <property type="match status" value="1"/>
</dbReference>
<protein>
    <submittedName>
        <fullName evidence="4">Calcineurin-like phosphoesterase</fullName>
    </submittedName>
    <submittedName>
        <fullName evidence="3">Metallophosphatase</fullName>
    </submittedName>
</protein>
<evidence type="ECO:0000313" key="5">
    <source>
        <dbReference type="Proteomes" id="UP000023772"/>
    </source>
</evidence>
<dbReference type="RefSeq" id="WP_038557173.1">
    <property type="nucleotide sequence ID" value="NZ_FOHT01000003.1"/>
</dbReference>
<reference evidence="3 5" key="1">
    <citation type="submission" date="2014-03" db="EMBL/GenBank/DDBJ databases">
        <title>Complete genome sequence of a deeply braunched marine Bacteroidia bacterium Draconibacterium orientale type strain FH5T.</title>
        <authorList>
            <person name="Li X."/>
            <person name="Wang X."/>
            <person name="Xie Z."/>
            <person name="Du Z."/>
            <person name="Chen G."/>
        </authorList>
    </citation>
    <scope>NUCLEOTIDE SEQUENCE [LARGE SCALE GENOMIC DNA]</scope>
    <source>
        <strain evidence="3 5">FH5</strain>
    </source>
</reference>
<feature type="chain" id="PRO_5010515249" evidence="1">
    <location>
        <begin position="21"/>
        <end position="345"/>
    </location>
</feature>
<dbReference type="AlphaFoldDB" id="X5DYV7"/>
<feature type="domain" description="Calcineurin-like phosphoesterase" evidence="2">
    <location>
        <begin position="36"/>
        <end position="265"/>
    </location>
</feature>
<dbReference type="Pfam" id="PF00149">
    <property type="entry name" value="Metallophos"/>
    <property type="match status" value="1"/>
</dbReference>
<dbReference type="Proteomes" id="UP000023772">
    <property type="component" value="Chromosome"/>
</dbReference>
<dbReference type="STRING" id="1168034.FH5T_07505"/>
<dbReference type="PANTHER" id="PTHR32440">
    <property type="entry name" value="PHOSPHATASE DCR2-RELATED-RELATED"/>
    <property type="match status" value="1"/>
</dbReference>
<dbReference type="PIRSF" id="PIRSF030250">
    <property type="entry name" value="Ptase_At2g46880"/>
    <property type="match status" value="1"/>
</dbReference>
<keyword evidence="5" id="KW-1185">Reference proteome</keyword>
<keyword evidence="1" id="KW-0732">Signal</keyword>
<sequence>MKKTTLLLVFMFAVLCSATAKDTSNPILRFDANGKFKIIQFTDIHFKYNSYRSDSVLIMMKAAVEAEKPELVVLTGDVVCSENTKKAWLALTKIFVDAKVPWAVTLGNHDIEYELTGDEIMDIITELSYCVAKNGPEDVSGSGNYILKVQGSKTKNAEALLYFIDSHSGLDEEKGLGSYDWIKFDQVQWYREQSKKLTGANGGKPYPALAFFHIPLPEYNEVWGQPTTVGVKEEKVCSPDINTGMYSASLESGDVMGMFVGHDHVNNYIGTLHNIALVYGQATGRETYGDIGKGYRVIDLYEGERKFDTWIRIKYKANRDEDLWEPTHINEKQNFVNYPDSFIEN</sequence>
<accession>X5DYV7</accession>
<gene>
    <name evidence="3" type="ORF">FH5T_07505</name>
    <name evidence="4" type="ORF">SAMN05444285_10350</name>
</gene>
<evidence type="ECO:0000313" key="4">
    <source>
        <dbReference type="EMBL" id="SES89048.1"/>
    </source>
</evidence>
<dbReference type="GO" id="GO:0016788">
    <property type="term" value="F:hydrolase activity, acting on ester bonds"/>
    <property type="evidence" value="ECO:0007669"/>
    <property type="project" value="TreeGrafter"/>
</dbReference>
<evidence type="ECO:0000256" key="1">
    <source>
        <dbReference type="SAM" id="SignalP"/>
    </source>
</evidence>
<dbReference type="eggNOG" id="COG1409">
    <property type="taxonomic scope" value="Bacteria"/>
</dbReference>
<feature type="signal peptide" evidence="1">
    <location>
        <begin position="1"/>
        <end position="20"/>
    </location>
</feature>
<reference evidence="4 6" key="2">
    <citation type="submission" date="2016-10" db="EMBL/GenBank/DDBJ databases">
        <authorList>
            <person name="de Groot N.N."/>
        </authorList>
    </citation>
    <scope>NUCLEOTIDE SEQUENCE [LARGE SCALE GENOMIC DNA]</scope>
    <source>
        <strain evidence="4 6">DSM 25947</strain>
    </source>
</reference>
<dbReference type="InterPro" id="IPR011230">
    <property type="entry name" value="PAP14/16/28/29"/>
</dbReference>
<dbReference type="Proteomes" id="UP000181981">
    <property type="component" value="Unassembled WGS sequence"/>
</dbReference>
<evidence type="ECO:0000313" key="6">
    <source>
        <dbReference type="Proteomes" id="UP000181981"/>
    </source>
</evidence>
<dbReference type="CDD" id="cd07383">
    <property type="entry name" value="MPP_Dcr2"/>
    <property type="match status" value="1"/>
</dbReference>